<gene>
    <name evidence="2" type="ORF">CYNAS_LOCUS6886</name>
</gene>
<evidence type="ECO:0000313" key="2">
    <source>
        <dbReference type="EMBL" id="CAJ0594903.1"/>
    </source>
</evidence>
<sequence length="103" mass="11216">MPSIDGIFLMILVTATTERIITERKCGGIEDITGCTLYNSKLTRKIRHLLSTDQRSGSAHRATSALFVEVCSESCPDGRCSNASAMKWAINVAIISLVSLLQK</sequence>
<feature type="chain" id="PRO_5041291948" description="Secreted protein" evidence="1">
    <location>
        <begin position="18"/>
        <end position="103"/>
    </location>
</feature>
<reference evidence="2" key="1">
    <citation type="submission" date="2023-07" db="EMBL/GenBank/DDBJ databases">
        <authorList>
            <consortium name="CYATHOMIX"/>
        </authorList>
    </citation>
    <scope>NUCLEOTIDE SEQUENCE</scope>
    <source>
        <strain evidence="2">N/A</strain>
    </source>
</reference>
<dbReference type="Proteomes" id="UP001176961">
    <property type="component" value="Unassembled WGS sequence"/>
</dbReference>
<keyword evidence="3" id="KW-1185">Reference proteome</keyword>
<accession>A0AA36M0A7</accession>
<dbReference type="AlphaFoldDB" id="A0AA36M0A7"/>
<name>A0AA36M0A7_CYLNA</name>
<evidence type="ECO:0000256" key="1">
    <source>
        <dbReference type="SAM" id="SignalP"/>
    </source>
</evidence>
<proteinExistence type="predicted"/>
<comment type="caution">
    <text evidence="2">The sequence shown here is derived from an EMBL/GenBank/DDBJ whole genome shotgun (WGS) entry which is preliminary data.</text>
</comment>
<organism evidence="2 3">
    <name type="scientific">Cylicocyclus nassatus</name>
    <name type="common">Nematode worm</name>
    <dbReference type="NCBI Taxonomy" id="53992"/>
    <lineage>
        <taxon>Eukaryota</taxon>
        <taxon>Metazoa</taxon>
        <taxon>Ecdysozoa</taxon>
        <taxon>Nematoda</taxon>
        <taxon>Chromadorea</taxon>
        <taxon>Rhabditida</taxon>
        <taxon>Rhabditina</taxon>
        <taxon>Rhabditomorpha</taxon>
        <taxon>Strongyloidea</taxon>
        <taxon>Strongylidae</taxon>
        <taxon>Cylicocyclus</taxon>
    </lineage>
</organism>
<evidence type="ECO:0008006" key="4">
    <source>
        <dbReference type="Google" id="ProtNLM"/>
    </source>
</evidence>
<protein>
    <recommendedName>
        <fullName evidence="4">Secreted protein</fullName>
    </recommendedName>
</protein>
<keyword evidence="1" id="KW-0732">Signal</keyword>
<feature type="signal peptide" evidence="1">
    <location>
        <begin position="1"/>
        <end position="17"/>
    </location>
</feature>
<dbReference type="EMBL" id="CATQJL010000112">
    <property type="protein sequence ID" value="CAJ0594903.1"/>
    <property type="molecule type" value="Genomic_DNA"/>
</dbReference>
<evidence type="ECO:0000313" key="3">
    <source>
        <dbReference type="Proteomes" id="UP001176961"/>
    </source>
</evidence>